<dbReference type="AlphaFoldDB" id="A0A078B3M4"/>
<keyword evidence="7" id="KW-0675">Receptor</keyword>
<protein>
    <recommendedName>
        <fullName evidence="6">Autophagy-related protein</fullName>
    </recommendedName>
</protein>
<dbReference type="OrthoDB" id="285394at2759"/>
<accession>A0A078B3M4</accession>
<name>A0A078B3M4_STYLE</name>
<evidence type="ECO:0000256" key="6">
    <source>
        <dbReference type="RuleBase" id="RU004384"/>
    </source>
</evidence>
<dbReference type="SUPFAM" id="SSF54236">
    <property type="entry name" value="Ubiquitin-like"/>
    <property type="match status" value="1"/>
</dbReference>
<dbReference type="SMR" id="A0A078B3M4"/>
<dbReference type="Proteomes" id="UP000039865">
    <property type="component" value="Unassembled WGS sequence"/>
</dbReference>
<dbReference type="InterPro" id="IPR029071">
    <property type="entry name" value="Ubiquitin-like_domsf"/>
</dbReference>
<dbReference type="PANTHER" id="PTHR10969">
    <property type="entry name" value="MICROTUBULE-ASSOCIATED PROTEINS 1A/1B LIGHT CHAIN 3-RELATED"/>
    <property type="match status" value="1"/>
</dbReference>
<dbReference type="GO" id="GO:0006914">
    <property type="term" value="P:autophagy"/>
    <property type="evidence" value="ECO:0007669"/>
    <property type="project" value="UniProtKB-KW"/>
</dbReference>
<keyword evidence="4 5" id="KW-0449">Lipoprotein</keyword>
<evidence type="ECO:0000256" key="5">
    <source>
        <dbReference type="PIRSR" id="PIRSR604241-50"/>
    </source>
</evidence>
<dbReference type="InParanoid" id="A0A078B3M4"/>
<dbReference type="GO" id="GO:0016020">
    <property type="term" value="C:membrane"/>
    <property type="evidence" value="ECO:0007669"/>
    <property type="project" value="UniProtKB-SubCell"/>
</dbReference>
<evidence type="ECO:0000256" key="4">
    <source>
        <dbReference type="ARBA" id="ARBA00023288"/>
    </source>
</evidence>
<reference evidence="7 8" key="1">
    <citation type="submission" date="2014-06" db="EMBL/GenBank/DDBJ databases">
        <authorList>
            <person name="Swart Estienne"/>
        </authorList>
    </citation>
    <scope>NUCLEOTIDE SEQUENCE [LARGE SCALE GENOMIC DNA]</scope>
    <source>
        <strain evidence="7 8">130c</strain>
    </source>
</reference>
<comment type="subcellular location">
    <subcellularLocation>
        <location evidence="1">Membrane</location>
    </subcellularLocation>
</comment>
<keyword evidence="8" id="KW-1185">Reference proteome</keyword>
<keyword evidence="6" id="KW-0072">Autophagy</keyword>
<dbReference type="EMBL" id="CCKQ01016227">
    <property type="protein sequence ID" value="CDW88108.1"/>
    <property type="molecule type" value="Genomic_DNA"/>
</dbReference>
<evidence type="ECO:0000256" key="1">
    <source>
        <dbReference type="ARBA" id="ARBA00004370"/>
    </source>
</evidence>
<dbReference type="Pfam" id="PF02991">
    <property type="entry name" value="ATG8"/>
    <property type="match status" value="1"/>
</dbReference>
<evidence type="ECO:0000313" key="8">
    <source>
        <dbReference type="Proteomes" id="UP000039865"/>
    </source>
</evidence>
<gene>
    <name evidence="7" type="primary">Contig10203.g10896</name>
    <name evidence="7" type="ORF">STYLEM_17224</name>
</gene>
<evidence type="ECO:0000256" key="2">
    <source>
        <dbReference type="ARBA" id="ARBA00007293"/>
    </source>
</evidence>
<proteinExistence type="inferred from homology"/>
<feature type="lipid moiety-binding region" description="Phosphatidylserine amidated glycine; alternate" evidence="5">
    <location>
        <position position="125"/>
    </location>
</feature>
<evidence type="ECO:0000313" key="7">
    <source>
        <dbReference type="EMBL" id="CDW88108.1"/>
    </source>
</evidence>
<comment type="similarity">
    <text evidence="2 6">Belongs to the ATG8 family.</text>
</comment>
<evidence type="ECO:0000256" key="3">
    <source>
        <dbReference type="ARBA" id="ARBA00023136"/>
    </source>
</evidence>
<keyword evidence="3" id="KW-0472">Membrane</keyword>
<dbReference type="InterPro" id="IPR004241">
    <property type="entry name" value="Atg8-like"/>
</dbReference>
<sequence>MSKTRDDFNFQFKDEIAFERRAIESEKIRLKYDGRIPVIIEKSSTDQVLCDLEQTKFLIPGDFTFQQFQMVIRKRLQLPKTHSLYIFFHNNKLHANEKSLSQIYSECKDHDGFLYCKYASENFTG</sequence>
<organism evidence="7 8">
    <name type="scientific">Stylonychia lemnae</name>
    <name type="common">Ciliate</name>
    <dbReference type="NCBI Taxonomy" id="5949"/>
    <lineage>
        <taxon>Eukaryota</taxon>
        <taxon>Sar</taxon>
        <taxon>Alveolata</taxon>
        <taxon>Ciliophora</taxon>
        <taxon>Intramacronucleata</taxon>
        <taxon>Spirotrichea</taxon>
        <taxon>Stichotrichia</taxon>
        <taxon>Sporadotrichida</taxon>
        <taxon>Oxytrichidae</taxon>
        <taxon>Stylonychinae</taxon>
        <taxon>Stylonychia</taxon>
    </lineage>
</organism>
<dbReference type="Gene3D" id="3.10.20.90">
    <property type="entry name" value="Phosphatidylinositol 3-kinase Catalytic Subunit, Chain A, domain 1"/>
    <property type="match status" value="1"/>
</dbReference>